<evidence type="ECO:0000256" key="6">
    <source>
        <dbReference type="ARBA" id="ARBA00022982"/>
    </source>
</evidence>
<accession>A0A916PI89</accession>
<keyword evidence="7" id="KW-0408">Iron</keyword>
<dbReference type="InterPro" id="IPR036280">
    <property type="entry name" value="Multihaem_cyt_sf"/>
</dbReference>
<dbReference type="SUPFAM" id="SSF48695">
    <property type="entry name" value="Multiheme cytochromes"/>
    <property type="match status" value="3"/>
</dbReference>
<reference evidence="9 10" key="1">
    <citation type="submission" date="2015-11" db="EMBL/GenBank/DDBJ databases">
        <authorList>
            <person name="Varghese N."/>
        </authorList>
    </citation>
    <scope>NUCLEOTIDE SEQUENCE [LARGE SCALE GENOMIC DNA]</scope>
    <source>
        <strain evidence="9 10">JGI-25</strain>
    </source>
</reference>
<comment type="caution">
    <text evidence="9">The sequence shown here is derived from an EMBL/GenBank/DDBJ whole genome shotgun (WGS) entry which is preliminary data.</text>
</comment>
<organism evidence="9 10">
    <name type="scientific">Kryptobacter tengchongensis</name>
    <dbReference type="NCBI Taxonomy" id="1643429"/>
    <lineage>
        <taxon>Bacteria</taxon>
        <taxon>Pseudomonadati</taxon>
        <taxon>Candidatus Kryptoniota</taxon>
        <taxon>Candidatus Kryptobacter</taxon>
    </lineage>
</organism>
<dbReference type="GO" id="GO:0016491">
    <property type="term" value="F:oxidoreductase activity"/>
    <property type="evidence" value="ECO:0007669"/>
    <property type="project" value="TreeGrafter"/>
</dbReference>
<keyword evidence="6" id="KW-0249">Electron transport</keyword>
<evidence type="ECO:0000259" key="8">
    <source>
        <dbReference type="Pfam" id="PF03264"/>
    </source>
</evidence>
<keyword evidence="3" id="KW-0349">Heme</keyword>
<keyword evidence="4" id="KW-0479">Metal-binding</keyword>
<sequence>MIRKMKKVGKLGLKIGIGVLAFLFVLAFSAEFTSRPSFCPTCHYMEPFYESWKTSTHRDVTCVRCHFPPGLAGTVRGKLEGLVQVVNYFARSYTKRKPWAEISDESCLQSGCHETRLLKGKVIFKGVVFDHTPHLEEMRRGKKLRCTSCHSQIVQGEHITVTETTCFLCHFKRDGDVEFVTYKKLSSCQTCHHWESIPKEEMSKYKYDHSSIVERKIECTRCHVNTVIGDGFVPRENCYSCHFDHARLSQYENTTLLHRVHITEHKIECIQCHLTIQHKIRKINPEEELECSACHVGEHKQQLFLFTGKDMNGLKGHPNPMFEAGLSCASCHVFHEELIGKAKVKVAKPQSCEVCHGKGYAKLLALWEEGADKKIKQLKEQISIVDSLVNVSEAKQYIEKAKSAVQIVEAGKAVHNITYSDQIISKGYEYLAEALRLAKVNYDLPKRFSSSKVPSECANCHTGIENISNSIYGTIFSHAKHVQENNLNCNVCHSNARKHGELILTKDRCNSCHHQKIASQDCKTCHLESNRIYEGTFMGRGSPDVMSQAGVECVDCHVVNNKVVKPSEKVCLNCHESGYDNMAVEWKDDVRKLIAEIKDLAPKYQGKDKDEILKIVFEIEKWSASGLHNYGLVVDVLRDMKRRISSPMVGERD</sequence>
<gene>
    <name evidence="9" type="ORF">JGI25_00849</name>
</gene>
<feature type="domain" description="NapC/NirT cytochrome c N-terminal" evidence="8">
    <location>
        <begin position="14"/>
        <end position="153"/>
    </location>
</feature>
<evidence type="ECO:0000256" key="7">
    <source>
        <dbReference type="ARBA" id="ARBA00023004"/>
    </source>
</evidence>
<dbReference type="GO" id="GO:0046872">
    <property type="term" value="F:metal ion binding"/>
    <property type="evidence" value="ECO:0007669"/>
    <property type="project" value="UniProtKB-KW"/>
</dbReference>
<dbReference type="InterPro" id="IPR038266">
    <property type="entry name" value="NapC/NirT_cytc_sf"/>
</dbReference>
<dbReference type="Gene3D" id="1.10.3820.10">
    <property type="entry name" value="Di-heme elbow motif domain"/>
    <property type="match status" value="1"/>
</dbReference>
<dbReference type="CDD" id="cd08168">
    <property type="entry name" value="Cytochrom_C3"/>
    <property type="match status" value="1"/>
</dbReference>
<evidence type="ECO:0000256" key="3">
    <source>
        <dbReference type="ARBA" id="ARBA00022617"/>
    </source>
</evidence>
<protein>
    <submittedName>
        <fullName evidence="9">Class III cytochrome C family protein</fullName>
    </submittedName>
</protein>
<dbReference type="PANTHER" id="PTHR35038">
    <property type="entry name" value="DISSIMILATORY SULFITE REDUCTASE SIRA"/>
    <property type="match status" value="1"/>
</dbReference>
<proteinExistence type="predicted"/>
<dbReference type="InterPro" id="IPR051829">
    <property type="entry name" value="Multiheme_Cytochr_ET"/>
</dbReference>
<evidence type="ECO:0000313" key="9">
    <source>
        <dbReference type="EMBL" id="CUT01172.1"/>
    </source>
</evidence>
<name>A0A916PI89_KRYT1</name>
<comment type="subcellular location">
    <subcellularLocation>
        <location evidence="1">Cell envelope</location>
    </subcellularLocation>
</comment>
<keyword evidence="5" id="KW-0732">Signal</keyword>
<dbReference type="InterPro" id="IPR005126">
    <property type="entry name" value="NapC/NirT_cyt_c_N"/>
</dbReference>
<dbReference type="PANTHER" id="PTHR35038:SF6">
    <property type="entry name" value="SURFACE LOCALIZED DECAHEME CYTOCHROME C LIPOPROTEIN"/>
    <property type="match status" value="1"/>
</dbReference>
<evidence type="ECO:0000313" key="10">
    <source>
        <dbReference type="Proteomes" id="UP000243105"/>
    </source>
</evidence>
<evidence type="ECO:0000256" key="1">
    <source>
        <dbReference type="ARBA" id="ARBA00004196"/>
    </source>
</evidence>
<dbReference type="Gene3D" id="3.90.10.10">
    <property type="entry name" value="Cytochrome C3"/>
    <property type="match status" value="2"/>
</dbReference>
<evidence type="ECO:0000256" key="5">
    <source>
        <dbReference type="ARBA" id="ARBA00022729"/>
    </source>
</evidence>
<keyword evidence="2" id="KW-0813">Transport</keyword>
<evidence type="ECO:0000256" key="4">
    <source>
        <dbReference type="ARBA" id="ARBA00022723"/>
    </source>
</evidence>
<dbReference type="Proteomes" id="UP000243105">
    <property type="component" value="Unassembled WGS sequence"/>
</dbReference>
<dbReference type="Pfam" id="PF03264">
    <property type="entry name" value="Cytochrom_NNT"/>
    <property type="match status" value="1"/>
</dbReference>
<dbReference type="AlphaFoldDB" id="A0A916PI89"/>
<dbReference type="GO" id="GO:0030313">
    <property type="term" value="C:cell envelope"/>
    <property type="evidence" value="ECO:0007669"/>
    <property type="project" value="UniProtKB-SubCell"/>
</dbReference>
<evidence type="ECO:0000256" key="2">
    <source>
        <dbReference type="ARBA" id="ARBA00022448"/>
    </source>
</evidence>
<dbReference type="EMBL" id="CZVV01000047">
    <property type="protein sequence ID" value="CUT01172.1"/>
    <property type="molecule type" value="Genomic_DNA"/>
</dbReference>